<keyword evidence="11" id="KW-0067">ATP-binding</keyword>
<keyword evidence="17" id="KW-0066">ATP synthesis</keyword>
<evidence type="ECO:0000256" key="12">
    <source>
        <dbReference type="ARBA" id="ARBA00022967"/>
    </source>
</evidence>
<dbReference type="GO" id="GO:0006754">
    <property type="term" value="P:ATP biosynthetic process"/>
    <property type="evidence" value="ECO:0007669"/>
    <property type="project" value="UniProtKB-KW"/>
</dbReference>
<comment type="catalytic activity">
    <reaction evidence="19">
        <text>ATP + H2O + 4 H(+)(in) = ADP + phosphate + 5 H(+)(out)</text>
        <dbReference type="Rhea" id="RHEA:57720"/>
        <dbReference type="ChEBI" id="CHEBI:15377"/>
        <dbReference type="ChEBI" id="CHEBI:15378"/>
        <dbReference type="ChEBI" id="CHEBI:30616"/>
        <dbReference type="ChEBI" id="CHEBI:43474"/>
        <dbReference type="ChEBI" id="CHEBI:456216"/>
        <dbReference type="EC" id="7.1.2.2"/>
    </reaction>
</comment>
<geneLocation type="mitochondrion" evidence="22"/>
<dbReference type="InterPro" id="IPR003319">
    <property type="entry name" value="YMF19-like_N"/>
</dbReference>
<evidence type="ECO:0000256" key="17">
    <source>
        <dbReference type="ARBA" id="ARBA00023310"/>
    </source>
</evidence>
<evidence type="ECO:0000256" key="8">
    <source>
        <dbReference type="ARBA" id="ARBA00022692"/>
    </source>
</evidence>
<evidence type="ECO:0000256" key="3">
    <source>
        <dbReference type="ARBA" id="ARBA00010946"/>
    </source>
</evidence>
<dbReference type="InterPro" id="IPR009455">
    <property type="entry name" value="YMF19"/>
</dbReference>
<proteinExistence type="inferred from homology"/>
<evidence type="ECO:0000259" key="20">
    <source>
        <dbReference type="Pfam" id="PF02326"/>
    </source>
</evidence>
<evidence type="ECO:0000256" key="11">
    <source>
        <dbReference type="ARBA" id="ARBA00022840"/>
    </source>
</evidence>
<evidence type="ECO:0000256" key="15">
    <source>
        <dbReference type="ARBA" id="ARBA00023128"/>
    </source>
</evidence>
<evidence type="ECO:0000259" key="21">
    <source>
        <dbReference type="Pfam" id="PF06449"/>
    </source>
</evidence>
<evidence type="ECO:0000256" key="13">
    <source>
        <dbReference type="ARBA" id="ARBA00022989"/>
    </source>
</evidence>
<dbReference type="EMBL" id="MW354285">
    <property type="protein sequence ID" value="QXE44020.1"/>
    <property type="molecule type" value="Genomic_DNA"/>
</dbReference>
<keyword evidence="14" id="KW-0406">Ion transport</keyword>
<evidence type="ECO:0000256" key="7">
    <source>
        <dbReference type="ARBA" id="ARBA00022547"/>
    </source>
</evidence>
<evidence type="ECO:0000256" key="18">
    <source>
        <dbReference type="ARBA" id="ARBA00030649"/>
    </source>
</evidence>
<evidence type="ECO:0000256" key="19">
    <source>
        <dbReference type="ARBA" id="ARBA00048383"/>
    </source>
</evidence>
<evidence type="ECO:0000256" key="4">
    <source>
        <dbReference type="ARBA" id="ARBA00011648"/>
    </source>
</evidence>
<keyword evidence="9" id="KW-0547">Nucleotide-binding</keyword>
<keyword evidence="8" id="KW-0812">Transmembrane</keyword>
<evidence type="ECO:0000256" key="10">
    <source>
        <dbReference type="ARBA" id="ARBA00022781"/>
    </source>
</evidence>
<evidence type="ECO:0000256" key="1">
    <source>
        <dbReference type="ARBA" id="ARBA00003096"/>
    </source>
</evidence>
<dbReference type="EC" id="7.1.2.2" evidence="5"/>
<reference evidence="22" key="1">
    <citation type="submission" date="2020-12" db="EMBL/GenBank/DDBJ databases">
        <title>Both Conifer II and Gnetales are characterized by a high frequency of ancient mitochondrial gene transfer to the nuclear genome.</title>
        <authorList>
            <person name="Kan S.L."/>
            <person name="Shen T."/>
            <person name="Ran J.H."/>
            <person name="Wang X.Q."/>
        </authorList>
    </citation>
    <scope>NUCLEOTIDE SEQUENCE</scope>
</reference>
<dbReference type="Pfam" id="PF02326">
    <property type="entry name" value="YMF19"/>
    <property type="match status" value="1"/>
</dbReference>
<keyword evidence="13" id="KW-1133">Transmembrane helix</keyword>
<feature type="domain" description="ATP synthase YMF19-like N-terminal" evidence="20">
    <location>
        <begin position="3"/>
        <end position="79"/>
    </location>
</feature>
<evidence type="ECO:0000256" key="6">
    <source>
        <dbReference type="ARBA" id="ARBA00022448"/>
    </source>
</evidence>
<gene>
    <name evidence="22" type="primary">atp8</name>
</gene>
<evidence type="ECO:0000256" key="16">
    <source>
        <dbReference type="ARBA" id="ARBA00023136"/>
    </source>
</evidence>
<evidence type="ECO:0000256" key="9">
    <source>
        <dbReference type="ARBA" id="ARBA00022741"/>
    </source>
</evidence>
<evidence type="ECO:0000256" key="2">
    <source>
        <dbReference type="ARBA" id="ARBA00004304"/>
    </source>
</evidence>
<comment type="subcellular location">
    <subcellularLocation>
        <location evidence="2">Mitochondrion membrane</location>
        <topology evidence="2">Single-pass membrane protein</topology>
    </subcellularLocation>
</comment>
<evidence type="ECO:0000313" key="22">
    <source>
        <dbReference type="EMBL" id="QXE44020.1"/>
    </source>
</evidence>
<feature type="domain" description="ATP synthase YMF19 uncharacterised C-terminal" evidence="21">
    <location>
        <begin position="93"/>
        <end position="135"/>
    </location>
</feature>
<keyword evidence="10" id="KW-0375">Hydrogen ion transport</keyword>
<accession>A0A8H2SE35</accession>
<dbReference type="GO" id="GO:0031966">
    <property type="term" value="C:mitochondrial membrane"/>
    <property type="evidence" value="ECO:0007669"/>
    <property type="project" value="UniProtKB-SubCell"/>
</dbReference>
<comment type="function">
    <text evidence="1">This is one of the chains of the nonenzymatic component (CF(0) subunit) of the mitochondrial ATPase complex.</text>
</comment>
<sequence>MMPQLDQFTYFAQFFRCCLIFFAYHLPLCNDGVPKLSRIPKPRNRLVPHQRRGDNIRSNDPNSLEDISVRSFARGASYMDSIFFEVSQWCDADLLGRKKKTSLSRFGEISGSRGMGGNILYLIPKSASYGTTPNPLPGRRTPLREGMELIHVSHSQVHLMRGLW</sequence>
<dbReference type="InterPro" id="IPR044975">
    <property type="entry name" value="YMF19-like"/>
</dbReference>
<dbReference type="AlphaFoldDB" id="A0A8H2SE35"/>
<dbReference type="GO" id="GO:0045259">
    <property type="term" value="C:proton-transporting ATP synthase complex"/>
    <property type="evidence" value="ECO:0007669"/>
    <property type="project" value="UniProtKB-KW"/>
</dbReference>
<dbReference type="GO" id="GO:0005524">
    <property type="term" value="F:ATP binding"/>
    <property type="evidence" value="ECO:0007669"/>
    <property type="project" value="UniProtKB-KW"/>
</dbReference>
<dbReference type="PANTHER" id="PTHR36816">
    <property type="entry name" value="ATP SYNTHASE PROTEIN YMF19"/>
    <property type="match status" value="1"/>
</dbReference>
<name>A0A8H2SE35_METGY</name>
<dbReference type="GO" id="GO:1902600">
    <property type="term" value="P:proton transmembrane transport"/>
    <property type="evidence" value="ECO:0007669"/>
    <property type="project" value="UniProtKB-KW"/>
</dbReference>
<protein>
    <recommendedName>
        <fullName evidence="5">H(+)-transporting two-sector ATPase</fullName>
        <ecNumber evidence="5">7.1.2.2</ecNumber>
    </recommendedName>
    <alternativeName>
        <fullName evidence="18">Mitochondrial protein YMF19</fullName>
    </alternativeName>
</protein>
<dbReference type="Pfam" id="PF06449">
    <property type="entry name" value="YMF19_C"/>
    <property type="match status" value="1"/>
</dbReference>
<keyword evidence="12" id="KW-1278">Translocase</keyword>
<evidence type="ECO:0000256" key="14">
    <source>
        <dbReference type="ARBA" id="ARBA00023065"/>
    </source>
</evidence>
<keyword evidence="6" id="KW-0813">Transport</keyword>
<keyword evidence="7" id="KW-0138">CF(0)</keyword>
<keyword evidence="16" id="KW-0472">Membrane</keyword>
<evidence type="ECO:0000256" key="5">
    <source>
        <dbReference type="ARBA" id="ARBA00012473"/>
    </source>
</evidence>
<dbReference type="PANTHER" id="PTHR36816:SF1">
    <property type="entry name" value="ATP SYNTHASE PROTEIN YMF19"/>
    <property type="match status" value="1"/>
</dbReference>
<comment type="subunit">
    <text evidence="4">F-type ATPases have 2 components, CF(1) - the catalytic core - and CF(0) - the membrane proton channel. CF(1) has five subunits: alpha(3), beta(3), gamma(1), delta(1), epsilon(1). CF(0) has three main subunits: a, b and c.</text>
</comment>
<comment type="similarity">
    <text evidence="3">Belongs to the ATPase protein YMF19 family.</text>
</comment>
<keyword evidence="15 22" id="KW-0496">Mitochondrion</keyword>
<organism evidence="22">
    <name type="scientific">Metasequoia glyptostroboides</name>
    <name type="common">Dawn redwood</name>
    <name type="synonym">Sequoia glyptostroboides</name>
    <dbReference type="NCBI Taxonomy" id="3371"/>
    <lineage>
        <taxon>Eukaryota</taxon>
        <taxon>Viridiplantae</taxon>
        <taxon>Streptophyta</taxon>
        <taxon>Embryophyta</taxon>
        <taxon>Tracheophyta</taxon>
        <taxon>Spermatophyta</taxon>
        <taxon>Pinopsida</taxon>
        <taxon>Pinidae</taxon>
        <taxon>Conifers II</taxon>
        <taxon>Cupressales</taxon>
        <taxon>Cupressaceae</taxon>
        <taxon>Metasequoia</taxon>
    </lineage>
</organism>